<evidence type="ECO:0000313" key="9">
    <source>
        <dbReference type="EMBL" id="CCA68561.1"/>
    </source>
</evidence>
<dbReference type="PROSITE" id="PS50888">
    <property type="entry name" value="BHLH"/>
    <property type="match status" value="1"/>
</dbReference>
<gene>
    <name evidence="9" type="ORF">PIIN_02424</name>
</gene>
<dbReference type="Pfam" id="PF00010">
    <property type="entry name" value="HLH"/>
    <property type="match status" value="1"/>
</dbReference>
<dbReference type="GO" id="GO:0000978">
    <property type="term" value="F:RNA polymerase II cis-regulatory region sequence-specific DNA binding"/>
    <property type="evidence" value="ECO:0007669"/>
    <property type="project" value="TreeGrafter"/>
</dbReference>
<dbReference type="eggNOG" id="ENOG502SIWP">
    <property type="taxonomic scope" value="Eukaryota"/>
</dbReference>
<keyword evidence="6" id="KW-0175">Coiled coil</keyword>
<evidence type="ECO:0000259" key="8">
    <source>
        <dbReference type="PROSITE" id="PS50888"/>
    </source>
</evidence>
<evidence type="ECO:0000256" key="6">
    <source>
        <dbReference type="SAM" id="Coils"/>
    </source>
</evidence>
<dbReference type="GO" id="GO:0046983">
    <property type="term" value="F:protein dimerization activity"/>
    <property type="evidence" value="ECO:0007669"/>
    <property type="project" value="InterPro"/>
</dbReference>
<dbReference type="InterPro" id="IPR052207">
    <property type="entry name" value="Max-like/E-box_TFs"/>
</dbReference>
<evidence type="ECO:0000256" key="5">
    <source>
        <dbReference type="ARBA" id="ARBA00023242"/>
    </source>
</evidence>
<protein>
    <recommendedName>
        <fullName evidence="8">BHLH domain-containing protein</fullName>
    </recommendedName>
</protein>
<feature type="domain" description="BHLH" evidence="8">
    <location>
        <begin position="227"/>
        <end position="277"/>
    </location>
</feature>
<dbReference type="Gene3D" id="4.10.280.10">
    <property type="entry name" value="Helix-loop-helix DNA-binding domain"/>
    <property type="match status" value="1"/>
</dbReference>
<keyword evidence="3" id="KW-0238">DNA-binding</keyword>
<name>G4TB76_SERID</name>
<accession>G4TB76</accession>
<feature type="region of interest" description="Disordered" evidence="7">
    <location>
        <begin position="311"/>
        <end position="344"/>
    </location>
</feature>
<evidence type="ECO:0000313" key="10">
    <source>
        <dbReference type="Proteomes" id="UP000007148"/>
    </source>
</evidence>
<keyword evidence="2" id="KW-0805">Transcription regulation</keyword>
<dbReference type="STRING" id="1109443.G4TB76"/>
<feature type="compositionally biased region" description="Polar residues" evidence="7">
    <location>
        <begin position="311"/>
        <end position="327"/>
    </location>
</feature>
<comment type="subcellular location">
    <subcellularLocation>
        <location evidence="1">Nucleus</location>
    </subcellularLocation>
</comment>
<keyword evidence="4" id="KW-0804">Transcription</keyword>
<dbReference type="SUPFAM" id="SSF47459">
    <property type="entry name" value="HLH, helix-loop-helix DNA-binding domain"/>
    <property type="match status" value="1"/>
</dbReference>
<dbReference type="OrthoDB" id="5778525at2759"/>
<keyword evidence="10" id="KW-1185">Reference proteome</keyword>
<dbReference type="GO" id="GO:0000981">
    <property type="term" value="F:DNA-binding transcription factor activity, RNA polymerase II-specific"/>
    <property type="evidence" value="ECO:0007669"/>
    <property type="project" value="TreeGrafter"/>
</dbReference>
<dbReference type="InParanoid" id="G4TB76"/>
<feature type="compositionally biased region" description="Low complexity" evidence="7">
    <location>
        <begin position="108"/>
        <end position="117"/>
    </location>
</feature>
<dbReference type="GO" id="GO:0005634">
    <property type="term" value="C:nucleus"/>
    <property type="evidence" value="ECO:0007669"/>
    <property type="project" value="UniProtKB-SubCell"/>
</dbReference>
<dbReference type="HOGENOM" id="CLU_052375_0_0_1"/>
<dbReference type="SMART" id="SM00353">
    <property type="entry name" value="HLH"/>
    <property type="match status" value="1"/>
</dbReference>
<feature type="region of interest" description="Disordered" evidence="7">
    <location>
        <begin position="89"/>
        <end position="213"/>
    </location>
</feature>
<sequence length="344" mass="37634">MDPNGQHITNPYGYYSSGDEGGLAVDEYGNAVGYAHQPVQHQYAMQGPNIAMPLQMQQQPHAAYVMQHGSMALTQVQYAPAHNAAPVYHQAITSPPPPPSPYDPVSPAPSVSDHSASGTESAGAMPIRTGGVPMMPNRVYHKHSHSHSSQSSTSSLHGESHPYAPPIMPFQGPDPRRHHSRTRSIDRHSVERTPPPNQYQGSDDDYDGQNTADPFVNQINLLNRKESTRRQRIQAEQRRRDELRDCYARLKDVLPVSGSKSSKVSLIERARSYIIEINAENLELKKQVEDFKREVNRLQQLSEQIGIGLVGTSTTGATDEAPSSTADAAQAPTLTPKDEPAAAA</sequence>
<dbReference type="AlphaFoldDB" id="G4TB76"/>
<evidence type="ECO:0000256" key="7">
    <source>
        <dbReference type="SAM" id="MobiDB-lite"/>
    </source>
</evidence>
<evidence type="ECO:0000256" key="2">
    <source>
        <dbReference type="ARBA" id="ARBA00023015"/>
    </source>
</evidence>
<dbReference type="InterPro" id="IPR011598">
    <property type="entry name" value="bHLH_dom"/>
</dbReference>
<keyword evidence="5" id="KW-0539">Nucleus</keyword>
<dbReference type="PANTHER" id="PTHR15741">
    <property type="entry name" value="BASIC HELIX-LOOP-HELIX ZIP TRANSCRIPTION FACTOR"/>
    <property type="match status" value="1"/>
</dbReference>
<feature type="coiled-coil region" evidence="6">
    <location>
        <begin position="233"/>
        <end position="304"/>
    </location>
</feature>
<evidence type="ECO:0000256" key="3">
    <source>
        <dbReference type="ARBA" id="ARBA00023125"/>
    </source>
</evidence>
<dbReference type="PANTHER" id="PTHR15741:SF27">
    <property type="entry name" value="TRANSCRIPTION FACTOR AP-4"/>
    <property type="match status" value="1"/>
</dbReference>
<dbReference type="InterPro" id="IPR036638">
    <property type="entry name" value="HLH_DNA-bd_sf"/>
</dbReference>
<proteinExistence type="predicted"/>
<reference evidence="9 10" key="1">
    <citation type="journal article" date="2011" name="PLoS Pathog.">
        <title>Endophytic Life Strategies Decoded by Genome and Transcriptome Analyses of the Mutualistic Root Symbiont Piriformospora indica.</title>
        <authorList>
            <person name="Zuccaro A."/>
            <person name="Lahrmann U."/>
            <person name="Guldener U."/>
            <person name="Langen G."/>
            <person name="Pfiffi S."/>
            <person name="Biedenkopf D."/>
            <person name="Wong P."/>
            <person name="Samans B."/>
            <person name="Grimm C."/>
            <person name="Basiewicz M."/>
            <person name="Murat C."/>
            <person name="Martin F."/>
            <person name="Kogel K.H."/>
        </authorList>
    </citation>
    <scope>NUCLEOTIDE SEQUENCE [LARGE SCALE GENOMIC DNA]</scope>
    <source>
        <strain evidence="9 10">DSM 11827</strain>
    </source>
</reference>
<organism evidence="9 10">
    <name type="scientific">Serendipita indica (strain DSM 11827)</name>
    <name type="common">Root endophyte fungus</name>
    <name type="synonym">Piriformospora indica</name>
    <dbReference type="NCBI Taxonomy" id="1109443"/>
    <lineage>
        <taxon>Eukaryota</taxon>
        <taxon>Fungi</taxon>
        <taxon>Dikarya</taxon>
        <taxon>Basidiomycota</taxon>
        <taxon>Agaricomycotina</taxon>
        <taxon>Agaricomycetes</taxon>
        <taxon>Sebacinales</taxon>
        <taxon>Serendipitaceae</taxon>
        <taxon>Serendipita</taxon>
    </lineage>
</organism>
<feature type="compositionally biased region" description="Pro residues" evidence="7">
    <location>
        <begin position="94"/>
        <end position="107"/>
    </location>
</feature>
<dbReference type="Proteomes" id="UP000007148">
    <property type="component" value="Unassembled WGS sequence"/>
</dbReference>
<feature type="compositionally biased region" description="Low complexity" evidence="7">
    <location>
        <begin position="147"/>
        <end position="157"/>
    </location>
</feature>
<evidence type="ECO:0000256" key="1">
    <source>
        <dbReference type="ARBA" id="ARBA00004123"/>
    </source>
</evidence>
<dbReference type="EMBL" id="CAFZ01000035">
    <property type="protein sequence ID" value="CCA68561.1"/>
    <property type="molecule type" value="Genomic_DNA"/>
</dbReference>
<evidence type="ECO:0000256" key="4">
    <source>
        <dbReference type="ARBA" id="ARBA00023163"/>
    </source>
</evidence>
<comment type="caution">
    <text evidence="9">The sequence shown here is derived from an EMBL/GenBank/DDBJ whole genome shotgun (WGS) entry which is preliminary data.</text>
</comment>